<evidence type="ECO:0000256" key="1">
    <source>
        <dbReference type="SAM" id="Phobius"/>
    </source>
</evidence>
<organism evidence="2 3">
    <name type="scientific">Hymenobacter wooponensis</name>
    <dbReference type="NCBI Taxonomy" id="1525360"/>
    <lineage>
        <taxon>Bacteria</taxon>
        <taxon>Pseudomonadati</taxon>
        <taxon>Bacteroidota</taxon>
        <taxon>Cytophagia</taxon>
        <taxon>Cytophagales</taxon>
        <taxon>Hymenobacteraceae</taxon>
        <taxon>Hymenobacter</taxon>
    </lineage>
</organism>
<dbReference type="EMBL" id="SRKZ01000005">
    <property type="protein sequence ID" value="TGD78777.1"/>
    <property type="molecule type" value="Genomic_DNA"/>
</dbReference>
<evidence type="ECO:0000313" key="2">
    <source>
        <dbReference type="EMBL" id="TGD78777.1"/>
    </source>
</evidence>
<keyword evidence="1" id="KW-0472">Membrane</keyword>
<feature type="transmembrane region" description="Helical" evidence="1">
    <location>
        <begin position="111"/>
        <end position="131"/>
    </location>
</feature>
<dbReference type="AlphaFoldDB" id="A0A4Z0MHG7"/>
<accession>A0A4Z0MHG7</accession>
<protein>
    <submittedName>
        <fullName evidence="2">Uncharacterized protein</fullName>
    </submittedName>
</protein>
<proteinExistence type="predicted"/>
<sequence>MLSSSTVQEIIQQLRSDDVTGEIPYLGFFADEQNEEYWHIEANRAGLRKYAADLLTASVYIPPSADDTFNAPLGSSWLDEAGDAQPLFVKFVEAPNAKPVVYRTDRVMDTVWKVGCLVMLVALLGIFAAGIKEIIDQLKA</sequence>
<evidence type="ECO:0000313" key="3">
    <source>
        <dbReference type="Proteomes" id="UP000298284"/>
    </source>
</evidence>
<gene>
    <name evidence="2" type="ORF">EU557_17500</name>
</gene>
<name>A0A4Z0MHG7_9BACT</name>
<dbReference type="Proteomes" id="UP000298284">
    <property type="component" value="Unassembled WGS sequence"/>
</dbReference>
<keyword evidence="1" id="KW-0812">Transmembrane</keyword>
<comment type="caution">
    <text evidence="2">The sequence shown here is derived from an EMBL/GenBank/DDBJ whole genome shotgun (WGS) entry which is preliminary data.</text>
</comment>
<dbReference type="RefSeq" id="WP_135531772.1">
    <property type="nucleotide sequence ID" value="NZ_SRKZ01000005.1"/>
</dbReference>
<reference evidence="2 3" key="1">
    <citation type="submission" date="2019-04" db="EMBL/GenBank/DDBJ databases">
        <authorList>
            <person name="Feng G."/>
            <person name="Zhang J."/>
            <person name="Zhu H."/>
        </authorList>
    </citation>
    <scope>NUCLEOTIDE SEQUENCE [LARGE SCALE GENOMIC DNA]</scope>
    <source>
        <strain evidence="2 3">JCM 19491</strain>
    </source>
</reference>
<keyword evidence="3" id="KW-1185">Reference proteome</keyword>
<keyword evidence="1" id="KW-1133">Transmembrane helix</keyword>